<reference evidence="1" key="1">
    <citation type="submission" date="2023-08" db="EMBL/GenBank/DDBJ databases">
        <title>A de novo genome assembly of Solanum verrucosum Schlechtendal, a Mexican diploid species geographically isolated from the other diploid A-genome species in potato relatives.</title>
        <authorList>
            <person name="Hosaka K."/>
        </authorList>
    </citation>
    <scope>NUCLEOTIDE SEQUENCE</scope>
    <source>
        <tissue evidence="1">Young leaves</tissue>
    </source>
</reference>
<protein>
    <submittedName>
        <fullName evidence="1">Uncharacterized protein</fullName>
    </submittedName>
</protein>
<keyword evidence="2" id="KW-1185">Reference proteome</keyword>
<evidence type="ECO:0000313" key="1">
    <source>
        <dbReference type="EMBL" id="WMV59224.1"/>
    </source>
</evidence>
<sequence>NVTPRILEQTRLQFPGVASGTHGYHPRTVGGPMVRPAGPWFTHATLLLEASEKLAKGQATPGPMDRRSDYGLWSRGVGRTLRIKPPVTTDG</sequence>
<dbReference type="AlphaFoldDB" id="A0AAF1A3N2"/>
<dbReference type="EMBL" id="CP133623">
    <property type="protein sequence ID" value="WMV59224.1"/>
    <property type="molecule type" value="Genomic_DNA"/>
</dbReference>
<feature type="non-terminal residue" evidence="1">
    <location>
        <position position="1"/>
    </location>
</feature>
<dbReference type="Proteomes" id="UP001234989">
    <property type="component" value="Chromosome 12"/>
</dbReference>
<name>A0AAF1A3N2_SOLVR</name>
<accession>A0AAF1A3N2</accession>
<proteinExistence type="predicted"/>
<evidence type="ECO:0000313" key="2">
    <source>
        <dbReference type="Proteomes" id="UP001234989"/>
    </source>
</evidence>
<organism evidence="1 2">
    <name type="scientific">Solanum verrucosum</name>
    <dbReference type="NCBI Taxonomy" id="315347"/>
    <lineage>
        <taxon>Eukaryota</taxon>
        <taxon>Viridiplantae</taxon>
        <taxon>Streptophyta</taxon>
        <taxon>Embryophyta</taxon>
        <taxon>Tracheophyta</taxon>
        <taxon>Spermatophyta</taxon>
        <taxon>Magnoliopsida</taxon>
        <taxon>eudicotyledons</taxon>
        <taxon>Gunneridae</taxon>
        <taxon>Pentapetalae</taxon>
        <taxon>asterids</taxon>
        <taxon>lamiids</taxon>
        <taxon>Solanales</taxon>
        <taxon>Solanaceae</taxon>
        <taxon>Solanoideae</taxon>
        <taxon>Solaneae</taxon>
        <taxon>Solanum</taxon>
    </lineage>
</organism>
<gene>
    <name evidence="1" type="ORF">MTR67_052609</name>
</gene>